<dbReference type="EMBL" id="JABFBC010000006">
    <property type="protein sequence ID" value="NNU82107.1"/>
    <property type="molecule type" value="Genomic_DNA"/>
</dbReference>
<comment type="caution">
    <text evidence="2">The sequence shown here is derived from an EMBL/GenBank/DDBJ whole genome shotgun (WGS) entry which is preliminary data.</text>
</comment>
<evidence type="ECO:0000313" key="3">
    <source>
        <dbReference type="Proteomes" id="UP000572377"/>
    </source>
</evidence>
<proteinExistence type="predicted"/>
<organism evidence="2 3">
    <name type="scientific">Halovulum dunhuangense</name>
    <dbReference type="NCBI Taxonomy" id="1505036"/>
    <lineage>
        <taxon>Bacteria</taxon>
        <taxon>Pseudomonadati</taxon>
        <taxon>Pseudomonadota</taxon>
        <taxon>Alphaproteobacteria</taxon>
        <taxon>Rhodobacterales</taxon>
        <taxon>Paracoccaceae</taxon>
        <taxon>Halovulum</taxon>
    </lineage>
</organism>
<dbReference type="SMART" id="SM00869">
    <property type="entry name" value="Autotransporter"/>
    <property type="match status" value="1"/>
</dbReference>
<dbReference type="InterPro" id="IPR008964">
    <property type="entry name" value="Invasin/intimin_cell_adhesion"/>
</dbReference>
<sequence length="412" mass="44042">IEFTPNGDDEYVLTTDVSDLQVKAADGVDTAEITLTVFRNGERVTTGGLVFWAATSMGTLRQGSPGAEAPMRDNNDGSYTALLTSTSAGLATIVVSRDDVGGEVIGQTQVTFGMAATDDLVEETQDQIATFMLARTNNLVSNQPDIARFLIDNDCGNFSAQATEDSGSLNGCFSQNNVWTEISSSWSDGEAYTLFTVGAHRFVSPNMLVGAMLQVDSAESGSADVSGTGWMAGPYFVAKTPEQPLYFEGRVLYGQTSNQISPLGFYTDDFETDRWLVQLGVTGQYSVRDISLLPAVKFTYAEDRQQTYTDSLDNVIPGQTVSLMQLNAGMDFGIPLPSQSGSLELVAGVSGIYSATDGAAREPAFENLRGRTHLNVIYGTAAGTNLRVGAHYDGLGSDFESYGASLNLEVKF</sequence>
<accession>A0A849L7T3</accession>
<dbReference type="Proteomes" id="UP000572377">
    <property type="component" value="Unassembled WGS sequence"/>
</dbReference>
<reference evidence="2 3" key="1">
    <citation type="submission" date="2020-05" db="EMBL/GenBank/DDBJ databases">
        <title>Gimesia benthica sp. nov., a novel planctomycete isolated from a deep-sea water sample of the Northwest Indian Ocean.</title>
        <authorList>
            <person name="Wang J."/>
            <person name="Ruan C."/>
            <person name="Song L."/>
            <person name="Zhu Y."/>
            <person name="Li A."/>
            <person name="Zheng X."/>
            <person name="Wang L."/>
            <person name="Lu Z."/>
            <person name="Huang Y."/>
            <person name="Du W."/>
            <person name="Zhou Y."/>
            <person name="Huang L."/>
            <person name="Dai X."/>
        </authorList>
    </citation>
    <scope>NUCLEOTIDE SEQUENCE [LARGE SCALE GENOMIC DNA]</scope>
    <source>
        <strain evidence="2 3">YYQ-30</strain>
    </source>
</reference>
<evidence type="ECO:0000259" key="1">
    <source>
        <dbReference type="SMART" id="SM00869"/>
    </source>
</evidence>
<dbReference type="SUPFAM" id="SSF103515">
    <property type="entry name" value="Autotransporter"/>
    <property type="match status" value="1"/>
</dbReference>
<protein>
    <recommendedName>
        <fullName evidence="1">Autotransporter domain-containing protein</fullName>
    </recommendedName>
</protein>
<dbReference type="InterPro" id="IPR036709">
    <property type="entry name" value="Autotransporte_beta_dom_sf"/>
</dbReference>
<name>A0A849L7T3_9RHOB</name>
<gene>
    <name evidence="2" type="ORF">HMH01_16845</name>
</gene>
<dbReference type="InterPro" id="IPR005546">
    <property type="entry name" value="Autotransporte_beta"/>
</dbReference>
<feature type="domain" description="Autotransporter" evidence="1">
    <location>
        <begin position="175"/>
        <end position="401"/>
    </location>
</feature>
<feature type="non-terminal residue" evidence="2">
    <location>
        <position position="1"/>
    </location>
</feature>
<evidence type="ECO:0000313" key="2">
    <source>
        <dbReference type="EMBL" id="NNU82107.1"/>
    </source>
</evidence>
<dbReference type="InterPro" id="IPR013783">
    <property type="entry name" value="Ig-like_fold"/>
</dbReference>
<dbReference type="Gene3D" id="2.60.40.10">
    <property type="entry name" value="Immunoglobulins"/>
    <property type="match status" value="1"/>
</dbReference>
<dbReference type="AlphaFoldDB" id="A0A849L7T3"/>
<dbReference type="SUPFAM" id="SSF49373">
    <property type="entry name" value="Invasin/intimin cell-adhesion fragments"/>
    <property type="match status" value="1"/>
</dbReference>
<keyword evidence="3" id="KW-1185">Reference proteome</keyword>